<dbReference type="EMBL" id="JACEEZ010019908">
    <property type="protein sequence ID" value="KAG0715208.1"/>
    <property type="molecule type" value="Genomic_DNA"/>
</dbReference>
<evidence type="ECO:0000313" key="4">
    <source>
        <dbReference type="Proteomes" id="UP000770661"/>
    </source>
</evidence>
<evidence type="ECO:0000256" key="1">
    <source>
        <dbReference type="SAM" id="MobiDB-lite"/>
    </source>
</evidence>
<feature type="region of interest" description="Disordered" evidence="1">
    <location>
        <begin position="70"/>
        <end position="93"/>
    </location>
</feature>
<accession>A0A8J4XUT4</accession>
<dbReference type="InterPro" id="IPR012337">
    <property type="entry name" value="RNaseH-like_sf"/>
</dbReference>
<dbReference type="InterPro" id="IPR036397">
    <property type="entry name" value="RNaseH_sf"/>
</dbReference>
<proteinExistence type="predicted"/>
<sequence length="730" mass="81990">MSVSLFSNIPFPKTFNKISHQIEVNIEWECAAGDRNKRHHHDHLHFLLLPPTSKSHFDILTAVHIQQLQSKQHDKSRCNNKQTTTHSPKLSAARSSLLACPASPFPALRYQPSHPQQLHDRQGGRRAWVDEQTTPPLESKVILAAPHLATHVFQEPIRLQQVMPRDIIVGRTANTAPEARVDICARGFWTRGQRTFLDIRIFDPMAVSHRELSLEAVHHRNELEKIRAYGDRILQVDHGTFTPLVFTTSGGMAPKARSFYSRLADLMSVKKHQPRSSVAAWMRCRLSFSLLRSALLCLRGTRYSTPSNTDICDLDCEATLVESGIRVDRLGIEIRFQGHRFYRELENGTPQGGVLSSTLFNLLTEQLVSLQLQGDLRARTTLDTPDELGPVRNWRGDRGLATRQALDLVLSWRTPDHCSTLQTELLVIERALQHALGRQEEVMVIHTDSMSALQVLRQPRTPMDNVQLTTAILGYIQGLAAQGCRVRLNWVPSHVGLRGNEAADEAARETTRHSAVVLTVLPSIQRAKVLARCAAACAAGQQYHQLVQTSRQVAWHAQATDNNEPLRPAQQLSRAEEVVLHRLRLGYGILEELRDGFEDRPCEHCPHLARRLLAHYLLSCPATARLRQRVGLLEDATTLVPRQALTSPGPTATEGTNSTRLSNKMGKELESWCSEKQRNKLLEQAMFPALSDAAWIDVFVKYNTAIPSSAAVERLFSQGSDIMKAKRARL</sequence>
<dbReference type="CDD" id="cd09276">
    <property type="entry name" value="Rnase_HI_RT_non_LTR"/>
    <property type="match status" value="1"/>
</dbReference>
<dbReference type="Proteomes" id="UP000770661">
    <property type="component" value="Unassembled WGS sequence"/>
</dbReference>
<keyword evidence="4" id="KW-1185">Reference proteome</keyword>
<dbReference type="SUPFAM" id="SSF53098">
    <property type="entry name" value="Ribonuclease H-like"/>
    <property type="match status" value="1"/>
</dbReference>
<feature type="domain" description="RNase H type-1" evidence="2">
    <location>
        <begin position="372"/>
        <end position="512"/>
    </location>
</feature>
<dbReference type="OrthoDB" id="6373941at2759"/>
<organism evidence="3 4">
    <name type="scientific">Chionoecetes opilio</name>
    <name type="common">Atlantic snow crab</name>
    <name type="synonym">Cancer opilio</name>
    <dbReference type="NCBI Taxonomy" id="41210"/>
    <lineage>
        <taxon>Eukaryota</taxon>
        <taxon>Metazoa</taxon>
        <taxon>Ecdysozoa</taxon>
        <taxon>Arthropoda</taxon>
        <taxon>Crustacea</taxon>
        <taxon>Multicrustacea</taxon>
        <taxon>Malacostraca</taxon>
        <taxon>Eumalacostraca</taxon>
        <taxon>Eucarida</taxon>
        <taxon>Decapoda</taxon>
        <taxon>Pleocyemata</taxon>
        <taxon>Brachyura</taxon>
        <taxon>Eubrachyura</taxon>
        <taxon>Majoidea</taxon>
        <taxon>Majidae</taxon>
        <taxon>Chionoecetes</taxon>
    </lineage>
</organism>
<dbReference type="Gene3D" id="3.30.420.10">
    <property type="entry name" value="Ribonuclease H-like superfamily/Ribonuclease H"/>
    <property type="match status" value="1"/>
</dbReference>
<dbReference type="GO" id="GO:0003676">
    <property type="term" value="F:nucleic acid binding"/>
    <property type="evidence" value="ECO:0007669"/>
    <property type="project" value="InterPro"/>
</dbReference>
<name>A0A8J4XUT4_CHIOP</name>
<dbReference type="Pfam" id="PF00075">
    <property type="entry name" value="RNase_H"/>
    <property type="match status" value="1"/>
</dbReference>
<reference evidence="3" key="1">
    <citation type="submission" date="2020-07" db="EMBL/GenBank/DDBJ databases">
        <title>The High-quality genome of the commercially important snow crab, Chionoecetes opilio.</title>
        <authorList>
            <person name="Jeong J.-H."/>
            <person name="Ryu S."/>
        </authorList>
    </citation>
    <scope>NUCLEOTIDE SEQUENCE</scope>
    <source>
        <strain evidence="3">MADBK_172401_WGS</strain>
        <tissue evidence="3">Digestive gland</tissue>
    </source>
</reference>
<dbReference type="AlphaFoldDB" id="A0A8J4XUT4"/>
<dbReference type="GO" id="GO:0004523">
    <property type="term" value="F:RNA-DNA hybrid ribonuclease activity"/>
    <property type="evidence" value="ECO:0007669"/>
    <property type="project" value="InterPro"/>
</dbReference>
<comment type="caution">
    <text evidence="3">The sequence shown here is derived from an EMBL/GenBank/DDBJ whole genome shotgun (WGS) entry which is preliminary data.</text>
</comment>
<dbReference type="PROSITE" id="PS50879">
    <property type="entry name" value="RNASE_H_1"/>
    <property type="match status" value="1"/>
</dbReference>
<gene>
    <name evidence="3" type="ORF">GWK47_012474</name>
</gene>
<evidence type="ECO:0000259" key="2">
    <source>
        <dbReference type="PROSITE" id="PS50879"/>
    </source>
</evidence>
<evidence type="ECO:0000313" key="3">
    <source>
        <dbReference type="EMBL" id="KAG0715208.1"/>
    </source>
</evidence>
<dbReference type="InterPro" id="IPR002156">
    <property type="entry name" value="RNaseH_domain"/>
</dbReference>
<feature type="compositionally biased region" description="Polar residues" evidence="1">
    <location>
        <begin position="79"/>
        <end position="88"/>
    </location>
</feature>
<protein>
    <recommendedName>
        <fullName evidence="2">RNase H type-1 domain-containing protein</fullName>
    </recommendedName>
</protein>